<keyword evidence="2" id="KW-0472">Membrane</keyword>
<name>A0A8J6PNM6_9FLAO</name>
<evidence type="ECO:0000256" key="2">
    <source>
        <dbReference type="SAM" id="Phobius"/>
    </source>
</evidence>
<keyword evidence="2" id="KW-1133">Transmembrane helix</keyword>
<organism evidence="3 4">
    <name type="scientific">Aestuariibaculum marinum</name>
    <dbReference type="NCBI Taxonomy" id="2683592"/>
    <lineage>
        <taxon>Bacteria</taxon>
        <taxon>Pseudomonadati</taxon>
        <taxon>Bacteroidota</taxon>
        <taxon>Flavobacteriia</taxon>
        <taxon>Flavobacteriales</taxon>
        <taxon>Flavobacteriaceae</taxon>
    </lineage>
</organism>
<dbReference type="EMBL" id="JACVXD010000001">
    <property type="protein sequence ID" value="MBD0822529.1"/>
    <property type="molecule type" value="Genomic_DNA"/>
</dbReference>
<gene>
    <name evidence="3" type="ORF">ICJ85_00710</name>
</gene>
<feature type="compositionally biased region" description="Gly residues" evidence="1">
    <location>
        <begin position="159"/>
        <end position="168"/>
    </location>
</feature>
<reference evidence="3 4" key="1">
    <citation type="journal article" date="2018" name="J. Microbiol.">
        <title>Aestuariibaculum marinum sp. nov., a marine bacterium isolated from seawater in South Korea.</title>
        <authorList>
            <person name="Choi J."/>
            <person name="Lee D."/>
            <person name="Jang J.H."/>
            <person name="Cha S."/>
            <person name="Seo T."/>
        </authorList>
    </citation>
    <scope>NUCLEOTIDE SEQUENCE [LARGE SCALE GENOMIC DNA]</scope>
    <source>
        <strain evidence="3 4">IP7</strain>
    </source>
</reference>
<keyword evidence="2" id="KW-0812">Transmembrane</keyword>
<comment type="caution">
    <text evidence="3">The sequence shown here is derived from an EMBL/GenBank/DDBJ whole genome shotgun (WGS) entry which is preliminary data.</text>
</comment>
<dbReference type="Proteomes" id="UP000621516">
    <property type="component" value="Unassembled WGS sequence"/>
</dbReference>
<accession>A0A8J6PNM6</accession>
<dbReference type="RefSeq" id="WP_188221850.1">
    <property type="nucleotide sequence ID" value="NZ_JACVXD010000001.1"/>
</dbReference>
<keyword evidence="4" id="KW-1185">Reference proteome</keyword>
<protein>
    <submittedName>
        <fullName evidence="3">Uncharacterized protein</fullName>
    </submittedName>
</protein>
<evidence type="ECO:0000313" key="4">
    <source>
        <dbReference type="Proteomes" id="UP000621516"/>
    </source>
</evidence>
<evidence type="ECO:0000256" key="1">
    <source>
        <dbReference type="SAM" id="MobiDB-lite"/>
    </source>
</evidence>
<feature type="transmembrane region" description="Helical" evidence="2">
    <location>
        <begin position="6"/>
        <end position="22"/>
    </location>
</feature>
<proteinExistence type="predicted"/>
<sequence length="168" mass="18279">MKKLSYVFLGIVIGGLLTFFLTPKPVKEAVPIVMKPKGVIPQAEAIKLNNNWTKYRKKAVDSAAKAQGATKDDTRSVEWSLSDIQDYLAWAQQEADTLGYTMTGIRVYLGVYGKNAGQAKKDLTTMFIAPIGKVNKAQASSLNLRVDDDEDLPVDPLNKGGGGQGDYP</sequence>
<evidence type="ECO:0000313" key="3">
    <source>
        <dbReference type="EMBL" id="MBD0822529.1"/>
    </source>
</evidence>
<feature type="region of interest" description="Disordered" evidence="1">
    <location>
        <begin position="148"/>
        <end position="168"/>
    </location>
</feature>
<dbReference type="AlphaFoldDB" id="A0A8J6PNM6"/>